<dbReference type="Proteomes" id="UP000076625">
    <property type="component" value="Unassembled WGS sequence"/>
</dbReference>
<evidence type="ECO:0000313" key="2">
    <source>
        <dbReference type="EMBL" id="KZE34182.1"/>
    </source>
</evidence>
<dbReference type="AlphaFoldDB" id="A0A165FTV1"/>
<proteinExistence type="predicted"/>
<evidence type="ECO:0000256" key="1">
    <source>
        <dbReference type="SAM" id="MobiDB-lite"/>
    </source>
</evidence>
<accession>A0A165FTV1</accession>
<sequence length="126" mass="13422">MTEKDALLYGVEYPAGSGQLHYDFELRLPTVGDNIAAIEALGVGSNLRLNTAMLASCLVKLGDIPREAISYELLEQNLVDDDYDVLAEARERLKKKRMRPKPSSPASGSPSSPSASTASPSPASAS</sequence>
<dbReference type="STRING" id="1452487.AVW16_06825"/>
<feature type="region of interest" description="Disordered" evidence="1">
    <location>
        <begin position="91"/>
        <end position="126"/>
    </location>
</feature>
<feature type="compositionally biased region" description="Low complexity" evidence="1">
    <location>
        <begin position="104"/>
        <end position="126"/>
    </location>
</feature>
<comment type="caution">
    <text evidence="2">The sequence shown here is derived from an EMBL/GenBank/DDBJ whole genome shotgun (WGS) entry which is preliminary data.</text>
</comment>
<gene>
    <name evidence="2" type="ORF">AVW16_06825</name>
</gene>
<dbReference type="OrthoDB" id="6121484at2"/>
<evidence type="ECO:0000313" key="3">
    <source>
        <dbReference type="Proteomes" id="UP000076625"/>
    </source>
</evidence>
<keyword evidence="3" id="KW-1185">Reference proteome</keyword>
<dbReference type="RefSeq" id="WP_066610343.1">
    <property type="nucleotide sequence ID" value="NZ_LQQU01000009.1"/>
</dbReference>
<reference evidence="3" key="1">
    <citation type="submission" date="2016-01" db="EMBL/GenBank/DDBJ databases">
        <title>Draft genome of Chromobacterium sp. F49.</title>
        <authorList>
            <person name="Hong K.W."/>
        </authorList>
    </citation>
    <scope>NUCLEOTIDE SEQUENCE [LARGE SCALE GENOMIC DNA]</scope>
    <source>
        <strain evidence="3">CN10</strain>
    </source>
</reference>
<evidence type="ECO:0008006" key="4">
    <source>
        <dbReference type="Google" id="ProtNLM"/>
    </source>
</evidence>
<protein>
    <recommendedName>
        <fullName evidence="4">Phage tail assembly protein</fullName>
    </recommendedName>
</protein>
<dbReference type="EMBL" id="LQQU01000009">
    <property type="protein sequence ID" value="KZE34182.1"/>
    <property type="molecule type" value="Genomic_DNA"/>
</dbReference>
<organism evidence="2 3">
    <name type="scientific">Crenobacter luteus</name>
    <dbReference type="NCBI Taxonomy" id="1452487"/>
    <lineage>
        <taxon>Bacteria</taxon>
        <taxon>Pseudomonadati</taxon>
        <taxon>Pseudomonadota</taxon>
        <taxon>Betaproteobacteria</taxon>
        <taxon>Neisseriales</taxon>
        <taxon>Neisseriaceae</taxon>
        <taxon>Crenobacter</taxon>
    </lineage>
</organism>
<name>A0A165FTV1_9NEIS</name>